<feature type="domain" description="AB hydrolase-1" evidence="1">
    <location>
        <begin position="4"/>
        <end position="60"/>
    </location>
</feature>
<organism evidence="2">
    <name type="scientific">hydrothermal vent metagenome</name>
    <dbReference type="NCBI Taxonomy" id="652676"/>
    <lineage>
        <taxon>unclassified sequences</taxon>
        <taxon>metagenomes</taxon>
        <taxon>ecological metagenomes</taxon>
    </lineage>
</organism>
<name>A0A3B0SEH0_9ZZZZ</name>
<gene>
    <name evidence="2" type="ORF">MNBD_ACTINO02-2144</name>
</gene>
<accession>A0A3B0SEH0</accession>
<evidence type="ECO:0000313" key="2">
    <source>
        <dbReference type="EMBL" id="VAV99118.1"/>
    </source>
</evidence>
<dbReference type="Gene3D" id="3.40.50.1820">
    <property type="entry name" value="alpha/beta hydrolase"/>
    <property type="match status" value="1"/>
</dbReference>
<dbReference type="AlphaFoldDB" id="A0A3B0SEH0"/>
<protein>
    <recommendedName>
        <fullName evidence="1">AB hydrolase-1 domain-containing protein</fullName>
    </recommendedName>
</protein>
<dbReference type="SUPFAM" id="SSF53474">
    <property type="entry name" value="alpha/beta-Hydrolases"/>
    <property type="match status" value="1"/>
</dbReference>
<dbReference type="InterPro" id="IPR000073">
    <property type="entry name" value="AB_hydrolase_1"/>
</dbReference>
<proteinExistence type="predicted"/>
<reference evidence="2" key="1">
    <citation type="submission" date="2018-06" db="EMBL/GenBank/DDBJ databases">
        <authorList>
            <person name="Zhirakovskaya E."/>
        </authorList>
    </citation>
    <scope>NUCLEOTIDE SEQUENCE</scope>
</reference>
<dbReference type="InterPro" id="IPR029058">
    <property type="entry name" value="AB_hydrolase_fold"/>
</dbReference>
<evidence type="ECO:0000259" key="1">
    <source>
        <dbReference type="Pfam" id="PF12697"/>
    </source>
</evidence>
<dbReference type="EMBL" id="UOEK01000156">
    <property type="protein sequence ID" value="VAV99118.1"/>
    <property type="molecule type" value="Genomic_DNA"/>
</dbReference>
<feature type="non-terminal residue" evidence="2">
    <location>
        <position position="1"/>
    </location>
</feature>
<sequence length="72" mass="7767">ATQYAAVITVPVLVLVGERDLMTRPAAAATLAGTFPNCRTVIVPEAGHMVMIEQPDAVIDESLDFWDHNSET</sequence>
<dbReference type="Pfam" id="PF12697">
    <property type="entry name" value="Abhydrolase_6"/>
    <property type="match status" value="1"/>
</dbReference>